<organism evidence="1 2">
    <name type="scientific">Bifidobacterium adolescentis</name>
    <dbReference type="NCBI Taxonomy" id="1680"/>
    <lineage>
        <taxon>Bacteria</taxon>
        <taxon>Bacillati</taxon>
        <taxon>Actinomycetota</taxon>
        <taxon>Actinomycetes</taxon>
        <taxon>Bifidobacteriales</taxon>
        <taxon>Bifidobacteriaceae</taxon>
        <taxon>Bifidobacterium</taxon>
    </lineage>
</organism>
<dbReference type="Proteomes" id="UP000175684">
    <property type="component" value="Unassembled WGS sequence"/>
</dbReference>
<gene>
    <name evidence="1" type="ORF">BBK15_10100</name>
</gene>
<protein>
    <recommendedName>
        <fullName evidence="3">DNA-binding protein</fullName>
    </recommendedName>
</protein>
<dbReference type="RefSeq" id="WP_070123100.1">
    <property type="nucleotide sequence ID" value="NZ_MAXD01000017.1"/>
</dbReference>
<proteinExistence type="predicted"/>
<evidence type="ECO:0000313" key="2">
    <source>
        <dbReference type="Proteomes" id="UP000175684"/>
    </source>
</evidence>
<evidence type="ECO:0000313" key="1">
    <source>
        <dbReference type="EMBL" id="OFA33616.1"/>
    </source>
</evidence>
<accession>A0A1E7XXS3</accession>
<name>A0A1E7XXS3_BIFAD</name>
<dbReference type="EMBL" id="MAXD01000017">
    <property type="protein sequence ID" value="OFA33616.1"/>
    <property type="molecule type" value="Genomic_DNA"/>
</dbReference>
<reference evidence="1 2" key="1">
    <citation type="submission" date="2016-07" db="EMBL/GenBank/DDBJ databases">
        <title>Draft Genome Sequence of Bifidobacterium adolescentis strain Km 4.</title>
        <authorList>
            <person name="Danilenko V.N."/>
        </authorList>
    </citation>
    <scope>NUCLEOTIDE SEQUENCE [LARGE SCALE GENOMIC DNA]</scope>
    <source>
        <strain evidence="1 2">Km 4</strain>
    </source>
</reference>
<evidence type="ECO:0008006" key="3">
    <source>
        <dbReference type="Google" id="ProtNLM"/>
    </source>
</evidence>
<dbReference type="AlphaFoldDB" id="A0A1E7XXS3"/>
<comment type="caution">
    <text evidence="1">The sequence shown here is derived from an EMBL/GenBank/DDBJ whole genome shotgun (WGS) entry which is preliminary data.</text>
</comment>
<sequence length="82" mass="9276">MNLKARLRTAIAKRNALTVDQMAQLLSCPKQVVLNLVELGRLTPLSTNPLVFSQEEAQRGKKEYDRRQEALTEIIRLGEGLE</sequence>